<dbReference type="GO" id="GO:0034625">
    <property type="term" value="P:fatty acid elongation, monounsaturated fatty acid"/>
    <property type="evidence" value="ECO:0007669"/>
    <property type="project" value="TreeGrafter"/>
</dbReference>
<evidence type="ECO:0000256" key="1">
    <source>
        <dbReference type="ARBA" id="ARBA00004141"/>
    </source>
</evidence>
<dbReference type="GO" id="GO:0042761">
    <property type="term" value="P:very long-chain fatty acid biosynthetic process"/>
    <property type="evidence" value="ECO:0007669"/>
    <property type="project" value="TreeGrafter"/>
</dbReference>
<evidence type="ECO:0000256" key="7">
    <source>
        <dbReference type="ARBA" id="ARBA00022989"/>
    </source>
</evidence>
<evidence type="ECO:0000313" key="15">
    <source>
        <dbReference type="Proteomes" id="UP001309876"/>
    </source>
</evidence>
<accession>A0AAN7T5G7</accession>
<evidence type="ECO:0000256" key="2">
    <source>
        <dbReference type="ARBA" id="ARBA00007263"/>
    </source>
</evidence>
<evidence type="ECO:0000256" key="13">
    <source>
        <dbReference type="SAM" id="MobiDB-lite"/>
    </source>
</evidence>
<comment type="subcellular location">
    <subcellularLocation>
        <location evidence="1">Membrane</location>
        <topology evidence="1">Multi-pass membrane protein</topology>
    </subcellularLocation>
</comment>
<dbReference type="GO" id="GO:0030148">
    <property type="term" value="P:sphingolipid biosynthetic process"/>
    <property type="evidence" value="ECO:0007669"/>
    <property type="project" value="TreeGrafter"/>
</dbReference>
<keyword evidence="9 12" id="KW-0472">Membrane</keyword>
<feature type="transmembrane region" description="Helical" evidence="12">
    <location>
        <begin position="233"/>
        <end position="251"/>
    </location>
</feature>
<evidence type="ECO:0000256" key="5">
    <source>
        <dbReference type="ARBA" id="ARBA00022692"/>
    </source>
</evidence>
<organism evidence="14 15">
    <name type="scientific">Lithohypha guttulata</name>
    <dbReference type="NCBI Taxonomy" id="1690604"/>
    <lineage>
        <taxon>Eukaryota</taxon>
        <taxon>Fungi</taxon>
        <taxon>Dikarya</taxon>
        <taxon>Ascomycota</taxon>
        <taxon>Pezizomycotina</taxon>
        <taxon>Eurotiomycetes</taxon>
        <taxon>Chaetothyriomycetidae</taxon>
        <taxon>Chaetothyriales</taxon>
        <taxon>Trichomeriaceae</taxon>
        <taxon>Lithohypha</taxon>
    </lineage>
</organism>
<name>A0AAN7T5G7_9EURO</name>
<feature type="transmembrane region" description="Helical" evidence="12">
    <location>
        <begin position="95"/>
        <end position="114"/>
    </location>
</feature>
<sequence>MSPEEHPTIADFFKDMEVGLPTLERPFGIKLWPVFSKLYSGLFGYAPENFKFRQGETHMSTLQETLVALAAYYIIIFGGREIMRNRKPFVLNGPFIVHNFYLTVVSGALLALFIEQLLPTLVNHGVFYGVCNYQGGWTKPLVTLYYMNYLTKYLELIDTVFLVLKKKPLTFLHTYHHGATALLCYTQLIGHTAVSWVPITLNLCVHVVMYWYYFQAARGIRIWWKKYITIMQITQFIVDLGFVYFASYTYFTSTYFPWMPNAGRCAGEEFAAIAGVVILSSYLLLFISFYFATYKKETKSGRPRRNTGKDALIAMAREPLPRPRGLSSAGDEDSNGAVSTAREGSKTRSRKA</sequence>
<feature type="region of interest" description="Disordered" evidence="13">
    <location>
        <begin position="316"/>
        <end position="352"/>
    </location>
</feature>
<feature type="transmembrane region" description="Helical" evidence="12">
    <location>
        <begin position="65"/>
        <end position="83"/>
    </location>
</feature>
<dbReference type="GO" id="GO:0019367">
    <property type="term" value="P:fatty acid elongation, saturated fatty acid"/>
    <property type="evidence" value="ECO:0007669"/>
    <property type="project" value="TreeGrafter"/>
</dbReference>
<comment type="catalytic activity">
    <reaction evidence="11">
        <text>a very-long-chain acyl-CoA + malonyl-CoA + H(+) = a very-long-chain 3-oxoacyl-CoA + CO2 + CoA</text>
        <dbReference type="Rhea" id="RHEA:32727"/>
        <dbReference type="ChEBI" id="CHEBI:15378"/>
        <dbReference type="ChEBI" id="CHEBI:16526"/>
        <dbReference type="ChEBI" id="CHEBI:57287"/>
        <dbReference type="ChEBI" id="CHEBI:57384"/>
        <dbReference type="ChEBI" id="CHEBI:90725"/>
        <dbReference type="ChEBI" id="CHEBI:90736"/>
        <dbReference type="EC" id="2.3.1.199"/>
    </reaction>
</comment>
<keyword evidence="8 12" id="KW-0443">Lipid metabolism</keyword>
<dbReference type="PANTHER" id="PTHR11157">
    <property type="entry name" value="FATTY ACID ACYL TRANSFERASE-RELATED"/>
    <property type="match status" value="1"/>
</dbReference>
<evidence type="ECO:0000256" key="4">
    <source>
        <dbReference type="ARBA" id="ARBA00022679"/>
    </source>
</evidence>
<evidence type="ECO:0000256" key="3">
    <source>
        <dbReference type="ARBA" id="ARBA00022516"/>
    </source>
</evidence>
<dbReference type="InterPro" id="IPR030457">
    <property type="entry name" value="ELO_CS"/>
</dbReference>
<comment type="catalytic activity">
    <reaction evidence="12">
        <text>an acyl-CoA + malonyl-CoA + H(+) = a 3-oxoacyl-CoA + CO2 + CoA</text>
        <dbReference type="Rhea" id="RHEA:50252"/>
        <dbReference type="ChEBI" id="CHEBI:15378"/>
        <dbReference type="ChEBI" id="CHEBI:16526"/>
        <dbReference type="ChEBI" id="CHEBI:57287"/>
        <dbReference type="ChEBI" id="CHEBI:57384"/>
        <dbReference type="ChEBI" id="CHEBI:58342"/>
        <dbReference type="ChEBI" id="CHEBI:90726"/>
    </reaction>
    <physiologicalReaction direction="left-to-right" evidence="12">
        <dbReference type="Rhea" id="RHEA:50253"/>
    </physiologicalReaction>
</comment>
<dbReference type="Proteomes" id="UP001309876">
    <property type="component" value="Unassembled WGS sequence"/>
</dbReference>
<comment type="similarity">
    <text evidence="2 12">Belongs to the ELO family.</text>
</comment>
<keyword evidence="10 12" id="KW-0275">Fatty acid biosynthesis</keyword>
<comment type="caution">
    <text evidence="14">The sequence shown here is derived from an EMBL/GenBank/DDBJ whole genome shotgun (WGS) entry which is preliminary data.</text>
</comment>
<keyword evidence="4 12" id="KW-0808">Transferase</keyword>
<dbReference type="PROSITE" id="PS01188">
    <property type="entry name" value="ELO"/>
    <property type="match status" value="1"/>
</dbReference>
<dbReference type="AlphaFoldDB" id="A0AAN7T5G7"/>
<evidence type="ECO:0000256" key="9">
    <source>
        <dbReference type="ARBA" id="ARBA00023136"/>
    </source>
</evidence>
<dbReference type="EC" id="2.3.1.-" evidence="12"/>
<gene>
    <name evidence="14" type="primary">ELO2_1</name>
    <name evidence="14" type="ORF">LTR05_003332</name>
</gene>
<dbReference type="GO" id="GO:0034626">
    <property type="term" value="P:fatty acid elongation, polyunsaturated fatty acid"/>
    <property type="evidence" value="ECO:0007669"/>
    <property type="project" value="TreeGrafter"/>
</dbReference>
<keyword evidence="14" id="KW-0012">Acyltransferase</keyword>
<dbReference type="GO" id="GO:0009922">
    <property type="term" value="F:fatty acid elongase activity"/>
    <property type="evidence" value="ECO:0007669"/>
    <property type="project" value="UniProtKB-EC"/>
</dbReference>
<dbReference type="EMBL" id="JAVRRJ010000002">
    <property type="protein sequence ID" value="KAK5089108.1"/>
    <property type="molecule type" value="Genomic_DNA"/>
</dbReference>
<keyword evidence="7 12" id="KW-1133">Transmembrane helix</keyword>
<feature type="transmembrane region" description="Helical" evidence="12">
    <location>
        <begin position="271"/>
        <end position="292"/>
    </location>
</feature>
<protein>
    <recommendedName>
        <fullName evidence="12">Elongation of fatty acids protein</fullName>
        <ecNumber evidence="12">2.3.1.-</ecNumber>
    </recommendedName>
</protein>
<keyword evidence="15" id="KW-1185">Reference proteome</keyword>
<dbReference type="Pfam" id="PF01151">
    <property type="entry name" value="ELO"/>
    <property type="match status" value="1"/>
</dbReference>
<keyword evidence="3 12" id="KW-0444">Lipid biosynthesis</keyword>
<evidence type="ECO:0000256" key="10">
    <source>
        <dbReference type="ARBA" id="ARBA00023160"/>
    </source>
</evidence>
<feature type="transmembrane region" description="Helical" evidence="12">
    <location>
        <begin position="193"/>
        <end position="213"/>
    </location>
</feature>
<dbReference type="PANTHER" id="PTHR11157:SF134">
    <property type="entry name" value="ELONGATION OF FATTY ACIDS PROTEIN 1-RELATED"/>
    <property type="match status" value="1"/>
</dbReference>
<evidence type="ECO:0000256" key="11">
    <source>
        <dbReference type="ARBA" id="ARBA00047375"/>
    </source>
</evidence>
<keyword evidence="5 12" id="KW-0812">Transmembrane</keyword>
<evidence type="ECO:0000256" key="6">
    <source>
        <dbReference type="ARBA" id="ARBA00022832"/>
    </source>
</evidence>
<keyword evidence="6 12" id="KW-0276">Fatty acid metabolism</keyword>
<evidence type="ECO:0000256" key="12">
    <source>
        <dbReference type="RuleBase" id="RU361115"/>
    </source>
</evidence>
<reference evidence="14 15" key="1">
    <citation type="submission" date="2023-08" db="EMBL/GenBank/DDBJ databases">
        <title>Black Yeasts Isolated from many extreme environments.</title>
        <authorList>
            <person name="Coleine C."/>
            <person name="Stajich J.E."/>
            <person name="Selbmann L."/>
        </authorList>
    </citation>
    <scope>NUCLEOTIDE SEQUENCE [LARGE SCALE GENOMIC DNA]</scope>
    <source>
        <strain evidence="14 15">CCFEE 5910</strain>
    </source>
</reference>
<evidence type="ECO:0000313" key="14">
    <source>
        <dbReference type="EMBL" id="KAK5089108.1"/>
    </source>
</evidence>
<dbReference type="InterPro" id="IPR002076">
    <property type="entry name" value="ELO_fam"/>
</dbReference>
<proteinExistence type="inferred from homology"/>
<evidence type="ECO:0000256" key="8">
    <source>
        <dbReference type="ARBA" id="ARBA00023098"/>
    </source>
</evidence>
<dbReference type="GO" id="GO:0005789">
    <property type="term" value="C:endoplasmic reticulum membrane"/>
    <property type="evidence" value="ECO:0007669"/>
    <property type="project" value="TreeGrafter"/>
</dbReference>